<feature type="non-terminal residue" evidence="1">
    <location>
        <position position="159"/>
    </location>
</feature>
<gene>
    <name evidence="1" type="ORF">LCGC14_1229540</name>
</gene>
<organism evidence="1">
    <name type="scientific">marine sediment metagenome</name>
    <dbReference type="NCBI Taxonomy" id="412755"/>
    <lineage>
        <taxon>unclassified sequences</taxon>
        <taxon>metagenomes</taxon>
        <taxon>ecological metagenomes</taxon>
    </lineage>
</organism>
<dbReference type="EMBL" id="LAZR01006547">
    <property type="protein sequence ID" value="KKM91343.1"/>
    <property type="molecule type" value="Genomic_DNA"/>
</dbReference>
<evidence type="ECO:0000313" key="1">
    <source>
        <dbReference type="EMBL" id="KKM91343.1"/>
    </source>
</evidence>
<reference evidence="1" key="1">
    <citation type="journal article" date="2015" name="Nature">
        <title>Complex archaea that bridge the gap between prokaryotes and eukaryotes.</title>
        <authorList>
            <person name="Spang A."/>
            <person name="Saw J.H."/>
            <person name="Jorgensen S.L."/>
            <person name="Zaremba-Niedzwiedzka K."/>
            <person name="Martijn J."/>
            <person name="Lind A.E."/>
            <person name="van Eijk R."/>
            <person name="Schleper C."/>
            <person name="Guy L."/>
            <person name="Ettema T.J."/>
        </authorList>
    </citation>
    <scope>NUCLEOTIDE SEQUENCE</scope>
</reference>
<proteinExistence type="predicted"/>
<comment type="caution">
    <text evidence="1">The sequence shown here is derived from an EMBL/GenBank/DDBJ whole genome shotgun (WGS) entry which is preliminary data.</text>
</comment>
<accession>A0A0F9LD28</accession>
<protein>
    <submittedName>
        <fullName evidence="1">Uncharacterized protein</fullName>
    </submittedName>
</protein>
<name>A0A0F9LD28_9ZZZZ</name>
<dbReference type="AlphaFoldDB" id="A0A0F9LD28"/>
<sequence>MIKIVERDTFVSVNDGDQLNDGYFNGIFTKFDANGLIVVDSATGLSTASTSEVEVDSVTLPASTFAATDLILIKVFGYKIASGGYGRIKVRINDGTNTHTTSIDAIHDTDKNTTVEYEISATPNLNTGLVLGKKRINPSDDTWAISNEEATMIANWITS</sequence>